<gene>
    <name evidence="7" type="ORF">RCOM_1061160</name>
</gene>
<sequence>MASSIALRRATTSLFSKPINPIRSASTVSSVSRSFNTDTQVTNFGNDDLGTVNVDRRSSDNRSLSRRRDPPPGFFPLDGIDPFSPTRTLSQVMNLMDHLMDIPSVGAGGYARRGWDVKEDDDALYLRLDMPGLSKEDVKVCVEHDTLVIKGEGPKENEEDEGSGRRYSSRLQLSPIQYKVDEIKAEMKNGVLKVAVPRAKEDERKNVHEVQIE</sequence>
<feature type="domain" description="SHSP" evidence="6">
    <location>
        <begin position="106"/>
        <end position="213"/>
    </location>
</feature>
<evidence type="ECO:0000313" key="8">
    <source>
        <dbReference type="Proteomes" id="UP000008311"/>
    </source>
</evidence>
<dbReference type="PANTHER" id="PTHR46991">
    <property type="entry name" value="23.5 KDA HEAT SHOCK PROTEIN, MITOCHONDRIAL"/>
    <property type="match status" value="1"/>
</dbReference>
<evidence type="ECO:0000256" key="4">
    <source>
        <dbReference type="RuleBase" id="RU003616"/>
    </source>
</evidence>
<evidence type="ECO:0000313" key="7">
    <source>
        <dbReference type="EMBL" id="EEF33459.1"/>
    </source>
</evidence>
<dbReference type="Gene3D" id="2.60.40.790">
    <property type="match status" value="1"/>
</dbReference>
<dbReference type="InterPro" id="IPR044656">
    <property type="entry name" value="HSP14.7/HSP23.5/HSP23.6-like"/>
</dbReference>
<comment type="similarity">
    <text evidence="3 4">Belongs to the small heat shock protein (HSP20) family.</text>
</comment>
<evidence type="ECO:0000256" key="1">
    <source>
        <dbReference type="ARBA" id="ARBA00022946"/>
    </source>
</evidence>
<reference evidence="8" key="1">
    <citation type="journal article" date="2010" name="Nat. Biotechnol.">
        <title>Draft genome sequence of the oilseed species Ricinus communis.</title>
        <authorList>
            <person name="Chan A.P."/>
            <person name="Crabtree J."/>
            <person name="Zhao Q."/>
            <person name="Lorenzi H."/>
            <person name="Orvis J."/>
            <person name="Puiu D."/>
            <person name="Melake-Berhan A."/>
            <person name="Jones K.M."/>
            <person name="Redman J."/>
            <person name="Chen G."/>
            <person name="Cahoon E.B."/>
            <person name="Gedil M."/>
            <person name="Stanke M."/>
            <person name="Haas B.J."/>
            <person name="Wortman J.R."/>
            <person name="Fraser-Liggett C.M."/>
            <person name="Ravel J."/>
            <person name="Rabinowicz P.D."/>
        </authorList>
    </citation>
    <scope>NUCLEOTIDE SEQUENCE [LARGE SCALE GENOMIC DNA]</scope>
    <source>
        <strain evidence="8">cv. Hale</strain>
    </source>
</reference>
<dbReference type="InParanoid" id="B9SSG1"/>
<dbReference type="Pfam" id="PF00011">
    <property type="entry name" value="HSP20"/>
    <property type="match status" value="1"/>
</dbReference>
<accession>B9SSG1</accession>
<keyword evidence="2" id="KW-0346">Stress response</keyword>
<dbReference type="OrthoDB" id="1431247at2759"/>
<dbReference type="SUPFAM" id="SSF49764">
    <property type="entry name" value="HSP20-like chaperones"/>
    <property type="match status" value="1"/>
</dbReference>
<dbReference type="InterPro" id="IPR002068">
    <property type="entry name" value="A-crystallin/Hsp20_dom"/>
</dbReference>
<keyword evidence="1" id="KW-0809">Transit peptide</keyword>
<keyword evidence="8" id="KW-1185">Reference proteome</keyword>
<proteinExistence type="inferred from homology"/>
<dbReference type="PANTHER" id="PTHR46991:SF11">
    <property type="entry name" value="SMALL HEAT SHOCK PROTEIN HSPF"/>
    <property type="match status" value="1"/>
</dbReference>
<dbReference type="InterPro" id="IPR008978">
    <property type="entry name" value="HSP20-like_chaperone"/>
</dbReference>
<dbReference type="PROSITE" id="PS01031">
    <property type="entry name" value="SHSP"/>
    <property type="match status" value="1"/>
</dbReference>
<dbReference type="AlphaFoldDB" id="B9SSG1"/>
<dbReference type="eggNOG" id="KOG0710">
    <property type="taxonomic scope" value="Eukaryota"/>
</dbReference>
<evidence type="ECO:0000259" key="6">
    <source>
        <dbReference type="PROSITE" id="PS01031"/>
    </source>
</evidence>
<name>B9SSG1_RICCO</name>
<evidence type="ECO:0000256" key="3">
    <source>
        <dbReference type="PROSITE-ProRule" id="PRU00285"/>
    </source>
</evidence>
<dbReference type="EMBL" id="EQ974113">
    <property type="protein sequence ID" value="EEF33459.1"/>
    <property type="molecule type" value="Genomic_DNA"/>
</dbReference>
<dbReference type="KEGG" id="rcu:8265557"/>
<dbReference type="Proteomes" id="UP000008311">
    <property type="component" value="Unassembled WGS sequence"/>
</dbReference>
<protein>
    <submittedName>
        <fullName evidence="7">Heat-shock protein, putative</fullName>
    </submittedName>
</protein>
<dbReference type="STRING" id="3988.B9SSG1"/>
<evidence type="ECO:0000256" key="5">
    <source>
        <dbReference type="SAM" id="MobiDB-lite"/>
    </source>
</evidence>
<feature type="region of interest" description="Disordered" evidence="5">
    <location>
        <begin position="37"/>
        <end position="82"/>
    </location>
</feature>
<dbReference type="CDD" id="cd06464">
    <property type="entry name" value="ACD_sHsps-like"/>
    <property type="match status" value="1"/>
</dbReference>
<evidence type="ECO:0000256" key="2">
    <source>
        <dbReference type="ARBA" id="ARBA00023016"/>
    </source>
</evidence>
<organism evidence="7 8">
    <name type="scientific">Ricinus communis</name>
    <name type="common">Castor bean</name>
    <dbReference type="NCBI Taxonomy" id="3988"/>
    <lineage>
        <taxon>Eukaryota</taxon>
        <taxon>Viridiplantae</taxon>
        <taxon>Streptophyta</taxon>
        <taxon>Embryophyta</taxon>
        <taxon>Tracheophyta</taxon>
        <taxon>Spermatophyta</taxon>
        <taxon>Magnoliopsida</taxon>
        <taxon>eudicotyledons</taxon>
        <taxon>Gunneridae</taxon>
        <taxon>Pentapetalae</taxon>
        <taxon>rosids</taxon>
        <taxon>fabids</taxon>
        <taxon>Malpighiales</taxon>
        <taxon>Euphorbiaceae</taxon>
        <taxon>Acalyphoideae</taxon>
        <taxon>Acalypheae</taxon>
        <taxon>Ricinus</taxon>
    </lineage>
</organism>